<gene>
    <name evidence="11" type="ORF">J2S08_000797</name>
</gene>
<dbReference type="Pfam" id="PF02378">
    <property type="entry name" value="PTS_EIIC"/>
    <property type="match status" value="1"/>
</dbReference>
<comment type="subcellular location">
    <subcellularLocation>
        <location evidence="1">Cell membrane</location>
        <topology evidence="1">Multi-pass membrane protein</topology>
    </subcellularLocation>
</comment>
<feature type="transmembrane region" description="Helical" evidence="9">
    <location>
        <begin position="214"/>
        <end position="238"/>
    </location>
</feature>
<reference evidence="11 12" key="1">
    <citation type="submission" date="2023-07" db="EMBL/GenBank/DDBJ databases">
        <title>Genomic Encyclopedia of Type Strains, Phase IV (KMG-IV): sequencing the most valuable type-strain genomes for metagenomic binning, comparative biology and taxonomic classification.</title>
        <authorList>
            <person name="Goeker M."/>
        </authorList>
    </citation>
    <scope>NUCLEOTIDE SEQUENCE [LARGE SCALE GENOMIC DNA]</scope>
    <source>
        <strain evidence="11 12">DSM 23837</strain>
    </source>
</reference>
<evidence type="ECO:0000256" key="4">
    <source>
        <dbReference type="ARBA" id="ARBA00022597"/>
    </source>
</evidence>
<feature type="transmembrane region" description="Helical" evidence="9">
    <location>
        <begin position="352"/>
        <end position="371"/>
    </location>
</feature>
<evidence type="ECO:0000256" key="9">
    <source>
        <dbReference type="SAM" id="Phobius"/>
    </source>
</evidence>
<feature type="domain" description="PTS EIIC type-3" evidence="10">
    <location>
        <begin position="8"/>
        <end position="395"/>
    </location>
</feature>
<dbReference type="PROSITE" id="PS51105">
    <property type="entry name" value="PTS_EIIC_TYPE_3"/>
    <property type="match status" value="1"/>
</dbReference>
<feature type="transmembrane region" description="Helical" evidence="9">
    <location>
        <begin position="267"/>
        <end position="290"/>
    </location>
</feature>
<dbReference type="InterPro" id="IPR051088">
    <property type="entry name" value="PTS_Sugar-EIIC/EIIB"/>
</dbReference>
<evidence type="ECO:0000313" key="11">
    <source>
        <dbReference type="EMBL" id="MDQ0174963.1"/>
    </source>
</evidence>
<name>A0ABT9WP95_9BACI</name>
<evidence type="ECO:0000256" key="7">
    <source>
        <dbReference type="ARBA" id="ARBA00023136"/>
    </source>
</evidence>
<keyword evidence="5 9" id="KW-0812">Transmembrane</keyword>
<keyword evidence="4 8" id="KW-0762">Sugar transport</keyword>
<evidence type="ECO:0000259" key="10">
    <source>
        <dbReference type="PROSITE" id="PS51105"/>
    </source>
</evidence>
<comment type="caution">
    <text evidence="11">The sequence shown here is derived from an EMBL/GenBank/DDBJ whole genome shotgun (WGS) entry which is preliminary data.</text>
</comment>
<keyword evidence="2 8" id="KW-0813">Transport</keyword>
<dbReference type="PANTHER" id="PTHR33989">
    <property type="match status" value="1"/>
</dbReference>
<dbReference type="InterPro" id="IPR004796">
    <property type="entry name" value="PTS_IIC_cello"/>
</dbReference>
<accession>A0ABT9WP95</accession>
<feature type="transmembrane region" description="Helical" evidence="9">
    <location>
        <begin position="163"/>
        <end position="184"/>
    </location>
</feature>
<sequence>MDRIMKFMNESFTPKVNKITKNVWVSSIQDAVMTILPLILVGSLVTIISLLNEMFTWMPDFSLINTFTFGLLGLFVAFLVPYFIMEKKKFDNKKLIAGATGISLYLFLLSPVMIEGGKVQFILERFGATGMFLSLIVGLFVGFVLVLFSRFSFFSEDSTMPDFIITWFDTLIPITLIMLVGWLIGVQGNIDFFDVILAIFKPLSNIVQSYPGFVLSVFIPAFLYTFGISGWVMMPVIYPVYLSGLAENASVAAAGGTPSNIAVMETLYAFTSMGGMGTTLPLVIMMVLFAKSMRLKAIGRATIVPSIFNINEPLIFGAPVVFNPFLMIPLWLCAIIIPSITYWTLHLGLVSIPTKTFMLWYIPFPISSYLATQDWRAIILAAVLFVVAFAIFFPFFKAYDMQEKKNELNAADE</sequence>
<feature type="transmembrane region" description="Helical" evidence="9">
    <location>
        <begin position="63"/>
        <end position="83"/>
    </location>
</feature>
<evidence type="ECO:0000256" key="3">
    <source>
        <dbReference type="ARBA" id="ARBA00022475"/>
    </source>
</evidence>
<evidence type="ECO:0000256" key="8">
    <source>
        <dbReference type="PIRNR" id="PIRNR006351"/>
    </source>
</evidence>
<dbReference type="InterPro" id="IPR003352">
    <property type="entry name" value="PTS_EIIC"/>
</dbReference>
<dbReference type="PANTHER" id="PTHR33989:SF4">
    <property type="entry name" value="PTS SYSTEM N,N'-DIACETYLCHITOBIOSE-SPECIFIC EIIC COMPONENT"/>
    <property type="match status" value="1"/>
</dbReference>
<feature type="transmembrane region" description="Helical" evidence="9">
    <location>
        <begin position="95"/>
        <end position="114"/>
    </location>
</feature>
<keyword evidence="3 8" id="KW-1003">Cell membrane</keyword>
<dbReference type="Proteomes" id="UP001223586">
    <property type="component" value="Unassembled WGS sequence"/>
</dbReference>
<dbReference type="InterPro" id="IPR004501">
    <property type="entry name" value="PTS_EIIC_3"/>
</dbReference>
<dbReference type="EMBL" id="JAUSTT010000003">
    <property type="protein sequence ID" value="MDQ0174963.1"/>
    <property type="molecule type" value="Genomic_DNA"/>
</dbReference>
<keyword evidence="6 9" id="KW-1133">Transmembrane helix</keyword>
<evidence type="ECO:0000313" key="12">
    <source>
        <dbReference type="Proteomes" id="UP001223586"/>
    </source>
</evidence>
<dbReference type="PIRSF" id="PIRSF006351">
    <property type="entry name" value="PTS_EIIC-Cellobiose"/>
    <property type="match status" value="1"/>
</dbReference>
<proteinExistence type="predicted"/>
<feature type="transmembrane region" description="Helical" evidence="9">
    <location>
        <begin position="377"/>
        <end position="396"/>
    </location>
</feature>
<feature type="transmembrane region" description="Helical" evidence="9">
    <location>
        <begin position="126"/>
        <end position="151"/>
    </location>
</feature>
<keyword evidence="12" id="KW-1185">Reference proteome</keyword>
<feature type="transmembrane region" description="Helical" evidence="9">
    <location>
        <begin position="31"/>
        <end position="51"/>
    </location>
</feature>
<evidence type="ECO:0000256" key="5">
    <source>
        <dbReference type="ARBA" id="ARBA00022692"/>
    </source>
</evidence>
<evidence type="ECO:0000256" key="1">
    <source>
        <dbReference type="ARBA" id="ARBA00004651"/>
    </source>
</evidence>
<evidence type="ECO:0000256" key="2">
    <source>
        <dbReference type="ARBA" id="ARBA00022448"/>
    </source>
</evidence>
<comment type="function">
    <text evidence="8">The phosphoenolpyruvate-dependent sugar phosphotransferase system (PTS), a major carbohydrate active -transport system, catalyzes the phosphorylation of incoming sugar substrates concomitant with their translocation across the cell membrane.</text>
</comment>
<protein>
    <recommendedName>
        <fullName evidence="8">Permease IIC component</fullName>
    </recommendedName>
</protein>
<evidence type="ECO:0000256" key="6">
    <source>
        <dbReference type="ARBA" id="ARBA00022989"/>
    </source>
</evidence>
<keyword evidence="7 8" id="KW-0472">Membrane</keyword>
<organism evidence="11 12">
    <name type="scientific">Bacillus chungangensis</name>
    <dbReference type="NCBI Taxonomy" id="587633"/>
    <lineage>
        <taxon>Bacteria</taxon>
        <taxon>Bacillati</taxon>
        <taxon>Bacillota</taxon>
        <taxon>Bacilli</taxon>
        <taxon>Bacillales</taxon>
        <taxon>Bacillaceae</taxon>
        <taxon>Bacillus</taxon>
    </lineage>
</organism>